<dbReference type="InterPro" id="IPR050093">
    <property type="entry name" value="ABC_SmlMolc_Importer"/>
</dbReference>
<evidence type="ECO:0000256" key="2">
    <source>
        <dbReference type="ARBA" id="ARBA00022741"/>
    </source>
</evidence>
<dbReference type="PANTHER" id="PTHR42781">
    <property type="entry name" value="SPERMIDINE/PUTRESCINE IMPORT ATP-BINDING PROTEIN POTA"/>
    <property type="match status" value="1"/>
</dbReference>
<dbReference type="AlphaFoldDB" id="A0A2Z4PYX3"/>
<protein>
    <submittedName>
        <fullName evidence="5">Fe3+/spermidine/putrescine ABC transporter ATP-binding protein</fullName>
    </submittedName>
</protein>
<reference evidence="5 6" key="1">
    <citation type="submission" date="2016-06" db="EMBL/GenBank/DDBJ databases">
        <title>The sequenced genome of the ice-adhering bacterium Marinomonas primoryensis, from Antarctica.</title>
        <authorList>
            <person name="Graham L."/>
            <person name="Vance T.D.R."/>
            <person name="Davies P.L."/>
        </authorList>
    </citation>
    <scope>NUCLEOTIDE SEQUENCE [LARGE SCALE GENOMIC DNA]</scope>
    <source>
        <strain evidence="5 6">AceL</strain>
    </source>
</reference>
<organism evidence="5 6">
    <name type="scientific">Marinomonas primoryensis</name>
    <dbReference type="NCBI Taxonomy" id="178399"/>
    <lineage>
        <taxon>Bacteria</taxon>
        <taxon>Pseudomonadati</taxon>
        <taxon>Pseudomonadota</taxon>
        <taxon>Gammaproteobacteria</taxon>
        <taxon>Oceanospirillales</taxon>
        <taxon>Oceanospirillaceae</taxon>
        <taxon>Marinomonas</taxon>
    </lineage>
</organism>
<dbReference type="InterPro" id="IPR027417">
    <property type="entry name" value="P-loop_NTPase"/>
</dbReference>
<dbReference type="FunFam" id="3.40.50.300:FF:000425">
    <property type="entry name" value="Probable ABC transporter, ATP-binding subunit"/>
    <property type="match status" value="1"/>
</dbReference>
<dbReference type="SUPFAM" id="SSF50331">
    <property type="entry name" value="MOP-like"/>
    <property type="match status" value="1"/>
</dbReference>
<keyword evidence="1" id="KW-0813">Transport</keyword>
<dbReference type="InterPro" id="IPR008995">
    <property type="entry name" value="Mo/tungstate-bd_C_term_dom"/>
</dbReference>
<dbReference type="OrthoDB" id="9802264at2"/>
<keyword evidence="2" id="KW-0547">Nucleotide-binding</keyword>
<sequence>MAHLQIENLQAGYGNKLILNNINLNVEQGEMIALLGPSGCGKTTLLNALCGFVPVSHGEIFSGQRAISQLPAEKRNITMVFQSYALWPHMTVSQNIAYGLKVKKIKRAEIDVRVAELLDIVKLNGLENEKVTALSGGQRQRVALARALAIRPDVLVLDEPLSNLDAKVRLSVRHEIKALQKQLGFTSLIVTHDQEEALVMADRIAVLNQGRIEQIGTPEEIYHHPSTPFVADFMGADNHIDWPLSDDAFALNLGGQLDNPSKPSSVYFRSENVSLSTQQDPENDLSNDGLIIKGVVEQSAFFGNNYRISVRCGKHTIQAEHDQNLSEQTPVTLRVLPDALHIYAQDLENSVFQTTLPFQSN</sequence>
<dbReference type="GO" id="GO:0016887">
    <property type="term" value="F:ATP hydrolysis activity"/>
    <property type="evidence" value="ECO:0007669"/>
    <property type="project" value="InterPro"/>
</dbReference>
<dbReference type="SUPFAM" id="SSF52540">
    <property type="entry name" value="P-loop containing nucleoside triphosphate hydrolases"/>
    <property type="match status" value="1"/>
</dbReference>
<feature type="domain" description="ABC transporter" evidence="4">
    <location>
        <begin position="4"/>
        <end position="234"/>
    </location>
</feature>
<dbReference type="GO" id="GO:0005524">
    <property type="term" value="F:ATP binding"/>
    <property type="evidence" value="ECO:0007669"/>
    <property type="project" value="UniProtKB-KW"/>
</dbReference>
<dbReference type="PROSITE" id="PS50893">
    <property type="entry name" value="ABC_TRANSPORTER_2"/>
    <property type="match status" value="1"/>
</dbReference>
<dbReference type="Pfam" id="PF00005">
    <property type="entry name" value="ABC_tran"/>
    <property type="match status" value="1"/>
</dbReference>
<dbReference type="PROSITE" id="PS00211">
    <property type="entry name" value="ABC_TRANSPORTER_1"/>
    <property type="match status" value="1"/>
</dbReference>
<dbReference type="Proteomes" id="UP000249898">
    <property type="component" value="Chromosome"/>
</dbReference>
<keyword evidence="3 5" id="KW-0067">ATP-binding</keyword>
<dbReference type="Gene3D" id="3.40.50.300">
    <property type="entry name" value="P-loop containing nucleotide triphosphate hydrolases"/>
    <property type="match status" value="1"/>
</dbReference>
<dbReference type="SMART" id="SM00382">
    <property type="entry name" value="AAA"/>
    <property type="match status" value="1"/>
</dbReference>
<evidence type="ECO:0000313" key="6">
    <source>
        <dbReference type="Proteomes" id="UP000249898"/>
    </source>
</evidence>
<gene>
    <name evidence="5" type="ORF">A8139_03630</name>
</gene>
<dbReference type="GO" id="GO:0015697">
    <property type="term" value="P:quaternary ammonium group transport"/>
    <property type="evidence" value="ECO:0007669"/>
    <property type="project" value="UniProtKB-ARBA"/>
</dbReference>
<accession>A0A2Z4PYX3</accession>
<evidence type="ECO:0000256" key="1">
    <source>
        <dbReference type="ARBA" id="ARBA00022448"/>
    </source>
</evidence>
<dbReference type="InterPro" id="IPR003593">
    <property type="entry name" value="AAA+_ATPase"/>
</dbReference>
<dbReference type="RefSeq" id="WP_112141458.1">
    <property type="nucleotide sequence ID" value="NZ_CP016181.1"/>
</dbReference>
<evidence type="ECO:0000313" key="5">
    <source>
        <dbReference type="EMBL" id="AWY02279.1"/>
    </source>
</evidence>
<name>A0A2Z4PYX3_9GAMM</name>
<dbReference type="EMBL" id="CP016181">
    <property type="protein sequence ID" value="AWY02279.1"/>
    <property type="molecule type" value="Genomic_DNA"/>
</dbReference>
<evidence type="ECO:0000256" key="3">
    <source>
        <dbReference type="ARBA" id="ARBA00022840"/>
    </source>
</evidence>
<evidence type="ECO:0000259" key="4">
    <source>
        <dbReference type="PROSITE" id="PS50893"/>
    </source>
</evidence>
<proteinExistence type="predicted"/>
<dbReference type="InterPro" id="IPR017871">
    <property type="entry name" value="ABC_transporter-like_CS"/>
</dbReference>
<dbReference type="PANTHER" id="PTHR42781:SF4">
    <property type="entry name" value="SPERMIDINE_PUTRESCINE IMPORT ATP-BINDING PROTEIN POTA"/>
    <property type="match status" value="1"/>
</dbReference>
<dbReference type="InterPro" id="IPR003439">
    <property type="entry name" value="ABC_transporter-like_ATP-bd"/>
</dbReference>